<evidence type="ECO:0000313" key="1">
    <source>
        <dbReference type="EMBL" id="KWV86156.1"/>
    </source>
</evidence>
<protein>
    <submittedName>
        <fullName evidence="1">Uncharacterized protein</fullName>
    </submittedName>
</protein>
<dbReference type="PATRIC" id="fig|294.194.peg.4582"/>
<name>A0A120G6S1_PSEFL</name>
<sequence length="150" mass="16340">MPLTPWALLRTTSIMPRKSRCIVARLRISALASSWFLGSAIGSLRLPWAMLWAIRLAVRNGPMMLRVTQRPCASSNSRLAPNTIIKVQLALLMVCRVPVLVSWVLFSISSLNAAICSSNWLNAALKVCSSPRAASGFSRASATMRSPALM</sequence>
<gene>
    <name evidence="1" type="ORF">PFLmoz3_04128</name>
</gene>
<reference evidence="1 2" key="1">
    <citation type="submission" date="2015-05" db="EMBL/GenBank/DDBJ databases">
        <title>A genomic and transcriptomic approach to investigate the blue pigment phenotype in Pseudomonas fluorescens.</title>
        <authorList>
            <person name="Andreani N.A."/>
            <person name="Cardazzo B."/>
        </authorList>
    </citation>
    <scope>NUCLEOTIDE SEQUENCE [LARGE SCALE GENOMIC DNA]</scope>
    <source>
        <strain evidence="1 2">Ps_22</strain>
    </source>
</reference>
<dbReference type="EMBL" id="LCYA01000103">
    <property type="protein sequence ID" value="KWV86156.1"/>
    <property type="molecule type" value="Genomic_DNA"/>
</dbReference>
<comment type="caution">
    <text evidence="1">The sequence shown here is derived from an EMBL/GenBank/DDBJ whole genome shotgun (WGS) entry which is preliminary data.</text>
</comment>
<proteinExistence type="predicted"/>
<dbReference type="AlphaFoldDB" id="A0A120G6S1"/>
<organism evidence="1 2">
    <name type="scientific">Pseudomonas fluorescens</name>
    <dbReference type="NCBI Taxonomy" id="294"/>
    <lineage>
        <taxon>Bacteria</taxon>
        <taxon>Pseudomonadati</taxon>
        <taxon>Pseudomonadota</taxon>
        <taxon>Gammaproteobacteria</taxon>
        <taxon>Pseudomonadales</taxon>
        <taxon>Pseudomonadaceae</taxon>
        <taxon>Pseudomonas</taxon>
    </lineage>
</organism>
<accession>A0A120G6S1</accession>
<evidence type="ECO:0000313" key="2">
    <source>
        <dbReference type="Proteomes" id="UP000061348"/>
    </source>
</evidence>
<dbReference type="Proteomes" id="UP000061348">
    <property type="component" value="Unassembled WGS sequence"/>
</dbReference>